<keyword evidence="1" id="KW-1133">Transmembrane helix</keyword>
<keyword evidence="1" id="KW-0472">Membrane</keyword>
<comment type="caution">
    <text evidence="2">The sequence shown here is derived from an EMBL/GenBank/DDBJ whole genome shotgun (WGS) entry which is preliminary data.</text>
</comment>
<dbReference type="EMBL" id="PFBJ01000003">
    <property type="protein sequence ID" value="PIT91453.1"/>
    <property type="molecule type" value="Genomic_DNA"/>
</dbReference>
<keyword evidence="1" id="KW-0812">Transmembrane</keyword>
<feature type="transmembrane region" description="Helical" evidence="1">
    <location>
        <begin position="41"/>
        <end position="61"/>
    </location>
</feature>
<evidence type="ECO:0000256" key="1">
    <source>
        <dbReference type="SAM" id="Phobius"/>
    </source>
</evidence>
<protein>
    <submittedName>
        <fullName evidence="2">Uncharacterized protein</fullName>
    </submittedName>
</protein>
<dbReference type="AlphaFoldDB" id="A0A2M6WF96"/>
<accession>A0A2M6WF96</accession>
<name>A0A2M6WF96_9BACT</name>
<organism evidence="2 3">
    <name type="scientific">Candidatus Kaiserbacteria bacterium CG10_big_fil_rev_8_21_14_0_10_49_17</name>
    <dbReference type="NCBI Taxonomy" id="1974609"/>
    <lineage>
        <taxon>Bacteria</taxon>
        <taxon>Candidatus Kaiseribacteriota</taxon>
    </lineage>
</organism>
<evidence type="ECO:0000313" key="3">
    <source>
        <dbReference type="Proteomes" id="UP000228809"/>
    </source>
</evidence>
<dbReference type="Proteomes" id="UP000228809">
    <property type="component" value="Unassembled WGS sequence"/>
</dbReference>
<gene>
    <name evidence="2" type="ORF">COU17_00480</name>
</gene>
<evidence type="ECO:0000313" key="2">
    <source>
        <dbReference type="EMBL" id="PIT91453.1"/>
    </source>
</evidence>
<sequence>MLRMNHRFFVLIAGLIFLGVGILHGARIFYGWSAMIGPWVVPIWVSMLAVFIGFIMAIAAIRDFLR</sequence>
<proteinExistence type="predicted"/>
<reference evidence="3" key="1">
    <citation type="submission" date="2017-09" db="EMBL/GenBank/DDBJ databases">
        <title>Depth-based differentiation of microbial function through sediment-hosted aquifers and enrichment of novel symbionts in the deep terrestrial subsurface.</title>
        <authorList>
            <person name="Probst A.J."/>
            <person name="Ladd B."/>
            <person name="Jarett J.K."/>
            <person name="Geller-Mcgrath D.E."/>
            <person name="Sieber C.M.K."/>
            <person name="Emerson J.B."/>
            <person name="Anantharaman K."/>
            <person name="Thomas B.C."/>
            <person name="Malmstrom R."/>
            <person name="Stieglmeier M."/>
            <person name="Klingl A."/>
            <person name="Woyke T."/>
            <person name="Ryan C.M."/>
            <person name="Banfield J.F."/>
        </authorList>
    </citation>
    <scope>NUCLEOTIDE SEQUENCE [LARGE SCALE GENOMIC DNA]</scope>
</reference>